<feature type="region of interest" description="Disordered" evidence="1">
    <location>
        <begin position="54"/>
        <end position="81"/>
    </location>
</feature>
<evidence type="ECO:0000313" key="2">
    <source>
        <dbReference type="EnsemblPlants" id="OB09G13760.1"/>
    </source>
</evidence>
<sequence length="98" mass="11103">MPVFYGICGLVGHVTKEHGDESGGARFGFHILLLPPKSPDDDILGHRVRLVPRNNGKDKETLREGLRGVEDQQRRSNQYRGLNQVDFENDLESKISLY</sequence>
<dbReference type="HOGENOM" id="CLU_2337032_0_0_1"/>
<evidence type="ECO:0000313" key="3">
    <source>
        <dbReference type="Proteomes" id="UP000006038"/>
    </source>
</evidence>
<organism evidence="2">
    <name type="scientific">Oryza brachyantha</name>
    <name type="common">malo sina</name>
    <dbReference type="NCBI Taxonomy" id="4533"/>
    <lineage>
        <taxon>Eukaryota</taxon>
        <taxon>Viridiplantae</taxon>
        <taxon>Streptophyta</taxon>
        <taxon>Embryophyta</taxon>
        <taxon>Tracheophyta</taxon>
        <taxon>Spermatophyta</taxon>
        <taxon>Magnoliopsida</taxon>
        <taxon>Liliopsida</taxon>
        <taxon>Poales</taxon>
        <taxon>Poaceae</taxon>
        <taxon>BOP clade</taxon>
        <taxon>Oryzoideae</taxon>
        <taxon>Oryzeae</taxon>
        <taxon>Oryzinae</taxon>
        <taxon>Oryza</taxon>
    </lineage>
</organism>
<proteinExistence type="predicted"/>
<dbReference type="Proteomes" id="UP000006038">
    <property type="component" value="Chromosome 9"/>
</dbReference>
<dbReference type="AlphaFoldDB" id="J3MWJ7"/>
<evidence type="ECO:0000256" key="1">
    <source>
        <dbReference type="SAM" id="MobiDB-lite"/>
    </source>
</evidence>
<accession>J3MWJ7</accession>
<dbReference type="Gramene" id="OB09G13760.1">
    <property type="protein sequence ID" value="OB09G13760.1"/>
    <property type="gene ID" value="OB09G13760"/>
</dbReference>
<feature type="compositionally biased region" description="Basic and acidic residues" evidence="1">
    <location>
        <begin position="55"/>
        <end position="74"/>
    </location>
</feature>
<keyword evidence="3" id="KW-1185">Reference proteome</keyword>
<name>J3MWJ7_ORYBR</name>
<reference evidence="2" key="1">
    <citation type="journal article" date="2013" name="Nat. Commun.">
        <title>Whole-genome sequencing of Oryza brachyantha reveals mechanisms underlying Oryza genome evolution.</title>
        <authorList>
            <person name="Chen J."/>
            <person name="Huang Q."/>
            <person name="Gao D."/>
            <person name="Wang J."/>
            <person name="Lang Y."/>
            <person name="Liu T."/>
            <person name="Li B."/>
            <person name="Bai Z."/>
            <person name="Luis Goicoechea J."/>
            <person name="Liang C."/>
            <person name="Chen C."/>
            <person name="Zhang W."/>
            <person name="Sun S."/>
            <person name="Liao Y."/>
            <person name="Zhang X."/>
            <person name="Yang L."/>
            <person name="Song C."/>
            <person name="Wang M."/>
            <person name="Shi J."/>
            <person name="Liu G."/>
            <person name="Liu J."/>
            <person name="Zhou H."/>
            <person name="Zhou W."/>
            <person name="Yu Q."/>
            <person name="An N."/>
            <person name="Chen Y."/>
            <person name="Cai Q."/>
            <person name="Wang B."/>
            <person name="Liu B."/>
            <person name="Min J."/>
            <person name="Huang Y."/>
            <person name="Wu H."/>
            <person name="Li Z."/>
            <person name="Zhang Y."/>
            <person name="Yin Y."/>
            <person name="Song W."/>
            <person name="Jiang J."/>
            <person name="Jackson S.A."/>
            <person name="Wing R.A."/>
            <person name="Wang J."/>
            <person name="Chen M."/>
        </authorList>
    </citation>
    <scope>NUCLEOTIDE SEQUENCE [LARGE SCALE GENOMIC DNA]</scope>
    <source>
        <strain evidence="2">cv. IRGC 101232</strain>
    </source>
</reference>
<dbReference type="EnsemblPlants" id="OB09G13760.1">
    <property type="protein sequence ID" value="OB09G13760.1"/>
    <property type="gene ID" value="OB09G13760"/>
</dbReference>
<reference evidence="2" key="2">
    <citation type="submission" date="2013-04" db="UniProtKB">
        <authorList>
            <consortium name="EnsemblPlants"/>
        </authorList>
    </citation>
    <scope>IDENTIFICATION</scope>
</reference>
<protein>
    <submittedName>
        <fullName evidence="2">Uncharacterized protein</fullName>
    </submittedName>
</protein>